<organism evidence="3 4">
    <name type="scientific">Streptomyces chengmaiensis</name>
    <dbReference type="NCBI Taxonomy" id="3040919"/>
    <lineage>
        <taxon>Bacteria</taxon>
        <taxon>Bacillati</taxon>
        <taxon>Actinomycetota</taxon>
        <taxon>Actinomycetes</taxon>
        <taxon>Kitasatosporales</taxon>
        <taxon>Streptomycetaceae</taxon>
        <taxon>Streptomyces</taxon>
    </lineage>
</organism>
<sequence>MKFLFDDPAFDYQALRTAGYADFGGAQLGEVMAVTSRVPEGDTDSWCREWSALAERVARLGYNALDEDRTADARASLLRAHNYYRTAEFFLRDDPGRDAAALRLFKASKDVFSQAAVLLERPPEPVRIPYENTWLPGHFYRADDSGAPRPTIIHHGGIDSTLEEGYFFIAAAAMARGYHCLCFEGPGQGSVLRDQGLTFRPDWEEVVGPVVDYALTLPGVDASRLALVGTSLGGLLCLRAAAFEHRLAGCVAHDAVWQLGDVVALPPFVLEWVEQGCDDFANPVMYGIAAQQTFTRWLLRQAMWTFGADTPAELLRRLPAFGLSEVLGAVDCPVLVLDAEEDMFFAGLEHAKKVYAALNSPKTLHVFTREEGGGAHCHSGAMHLYHDRLFSWLSQTLGPLRTGAA</sequence>
<evidence type="ECO:0000259" key="2">
    <source>
        <dbReference type="Pfam" id="PF12697"/>
    </source>
</evidence>
<dbReference type="PANTHER" id="PTHR22946">
    <property type="entry name" value="DIENELACTONE HYDROLASE DOMAIN-CONTAINING PROTEIN-RELATED"/>
    <property type="match status" value="1"/>
</dbReference>
<dbReference type="EMBL" id="JARWBG010000003">
    <property type="protein sequence ID" value="MDH2388062.1"/>
    <property type="molecule type" value="Genomic_DNA"/>
</dbReference>
<dbReference type="Gene3D" id="1.20.1440.110">
    <property type="entry name" value="acylaminoacyl peptidase"/>
    <property type="match status" value="1"/>
</dbReference>
<feature type="domain" description="AB hydrolase-1" evidence="2">
    <location>
        <begin position="154"/>
        <end position="378"/>
    </location>
</feature>
<dbReference type="Proteomes" id="UP001223144">
    <property type="component" value="Unassembled WGS sequence"/>
</dbReference>
<reference evidence="3 4" key="1">
    <citation type="submission" date="2023-04" db="EMBL/GenBank/DDBJ databases">
        <title>Streptomyces chengmaiensis sp. nov. isolated from the stem of mangrove plant in Hainan.</title>
        <authorList>
            <person name="Huang X."/>
            <person name="Zhou S."/>
            <person name="Chu X."/>
            <person name="Xie Y."/>
            <person name="Lin Y."/>
        </authorList>
    </citation>
    <scope>NUCLEOTIDE SEQUENCE [LARGE SCALE GENOMIC DNA]</scope>
    <source>
        <strain evidence="3 4">HNM0663</strain>
    </source>
</reference>
<evidence type="ECO:0000313" key="4">
    <source>
        <dbReference type="Proteomes" id="UP001223144"/>
    </source>
</evidence>
<dbReference type="RefSeq" id="WP_279926362.1">
    <property type="nucleotide sequence ID" value="NZ_JARWBG010000003.1"/>
</dbReference>
<comment type="similarity">
    <text evidence="1">Belongs to the AB hydrolase superfamily. FUS2 hydrolase family.</text>
</comment>
<dbReference type="GO" id="GO:0016787">
    <property type="term" value="F:hydrolase activity"/>
    <property type="evidence" value="ECO:0007669"/>
    <property type="project" value="UniProtKB-KW"/>
</dbReference>
<dbReference type="InterPro" id="IPR000073">
    <property type="entry name" value="AB_hydrolase_1"/>
</dbReference>
<keyword evidence="4" id="KW-1185">Reference proteome</keyword>
<evidence type="ECO:0000313" key="3">
    <source>
        <dbReference type="EMBL" id="MDH2388062.1"/>
    </source>
</evidence>
<proteinExistence type="inferred from homology"/>
<gene>
    <name evidence="3" type="ORF">QCN29_04515</name>
</gene>
<dbReference type="PANTHER" id="PTHR22946:SF12">
    <property type="entry name" value="CONIDIAL PIGMENT BIOSYNTHESIS PROTEIN AYG1 (AFU_ORTHOLOGUE AFUA_2G17550)"/>
    <property type="match status" value="1"/>
</dbReference>
<keyword evidence="3" id="KW-0378">Hydrolase</keyword>
<name>A0ABT6HH31_9ACTN</name>
<protein>
    <submittedName>
        <fullName evidence="3">Alpha/beta fold hydrolase</fullName>
    </submittedName>
</protein>
<dbReference type="SUPFAM" id="SSF53474">
    <property type="entry name" value="alpha/beta-Hydrolases"/>
    <property type="match status" value="1"/>
</dbReference>
<comment type="caution">
    <text evidence="3">The sequence shown here is derived from an EMBL/GenBank/DDBJ whole genome shotgun (WGS) entry which is preliminary data.</text>
</comment>
<dbReference type="InterPro" id="IPR050261">
    <property type="entry name" value="FrsA_esterase"/>
</dbReference>
<dbReference type="InterPro" id="IPR029058">
    <property type="entry name" value="AB_hydrolase_fold"/>
</dbReference>
<dbReference type="Gene3D" id="3.40.50.1820">
    <property type="entry name" value="alpha/beta hydrolase"/>
    <property type="match status" value="1"/>
</dbReference>
<accession>A0ABT6HH31</accession>
<evidence type="ECO:0000256" key="1">
    <source>
        <dbReference type="ARBA" id="ARBA00038115"/>
    </source>
</evidence>
<dbReference type="Pfam" id="PF12697">
    <property type="entry name" value="Abhydrolase_6"/>
    <property type="match status" value="1"/>
</dbReference>